<evidence type="ECO:0000313" key="2">
    <source>
        <dbReference type="EMBL" id="TWB79164.1"/>
    </source>
</evidence>
<organism evidence="2 3">
    <name type="scientific">Bradyrhizobium sacchari</name>
    <dbReference type="NCBI Taxonomy" id="1399419"/>
    <lineage>
        <taxon>Bacteria</taxon>
        <taxon>Pseudomonadati</taxon>
        <taxon>Pseudomonadota</taxon>
        <taxon>Alphaproteobacteria</taxon>
        <taxon>Hyphomicrobiales</taxon>
        <taxon>Nitrobacteraceae</taxon>
        <taxon>Bradyrhizobium</taxon>
    </lineage>
</organism>
<comment type="caution">
    <text evidence="2">The sequence shown here is derived from an EMBL/GenBank/DDBJ whole genome shotgun (WGS) entry which is preliminary data.</text>
</comment>
<name>A0A560KB41_9BRAD</name>
<evidence type="ECO:0000313" key="3">
    <source>
        <dbReference type="Proteomes" id="UP000315914"/>
    </source>
</evidence>
<proteinExistence type="predicted"/>
<dbReference type="OrthoDB" id="8236002at2"/>
<gene>
    <name evidence="2" type="ORF">FBZ95_1031016</name>
</gene>
<dbReference type="AlphaFoldDB" id="A0A560KB41"/>
<feature type="region of interest" description="Disordered" evidence="1">
    <location>
        <begin position="1"/>
        <end position="27"/>
    </location>
</feature>
<sequence length="289" mass="31322">MSDDPHNGADAEKPKSGLKIKPLPTAKDGGREVSTIGFPYQDLEAGMVVARAMLSSGGVALSRDQLAGVMKQSAGSGAFVTKLATARMFGLVVANNGKYELTDTGFEILDSDEGRQKAAKATAFLNVPLFKKTYEEFKGKQLPPRPHGLEQAFVRFGVAPKQKTNARLAFDKSANQAGFFPNGQDRLIEPIISSQPPRTQDLRPAPFVDEDRIYDLETPTPVPTKPQASGGKVLHPFIQGLLDTLPEPQTNWSIEGRAKWLQAAANIFDLIYEGGGRIEIKSRTEDAGQ</sequence>
<dbReference type="RefSeq" id="WP_080137480.1">
    <property type="nucleotide sequence ID" value="NZ_LWIG01000018.1"/>
</dbReference>
<feature type="compositionally biased region" description="Basic and acidic residues" evidence="1">
    <location>
        <begin position="1"/>
        <end position="15"/>
    </location>
</feature>
<accession>A0A560KB41</accession>
<reference evidence="2 3" key="1">
    <citation type="submission" date="2019-06" db="EMBL/GenBank/DDBJ databases">
        <title>Genomic Encyclopedia of Type Strains, Phase IV (KMG-V): Genome sequencing to study the core and pangenomes of soil and plant-associated prokaryotes.</title>
        <authorList>
            <person name="Whitman W."/>
        </authorList>
    </citation>
    <scope>NUCLEOTIDE SEQUENCE [LARGE SCALE GENOMIC DNA]</scope>
    <source>
        <strain evidence="2 3">BR 10556</strain>
    </source>
</reference>
<dbReference type="Proteomes" id="UP000315914">
    <property type="component" value="Unassembled WGS sequence"/>
</dbReference>
<keyword evidence="3" id="KW-1185">Reference proteome</keyword>
<protein>
    <submittedName>
        <fullName evidence="2">Uncharacterized protein</fullName>
    </submittedName>
</protein>
<dbReference type="EMBL" id="VITW01000003">
    <property type="protein sequence ID" value="TWB79164.1"/>
    <property type="molecule type" value="Genomic_DNA"/>
</dbReference>
<evidence type="ECO:0000256" key="1">
    <source>
        <dbReference type="SAM" id="MobiDB-lite"/>
    </source>
</evidence>